<dbReference type="SUPFAM" id="SSF160719">
    <property type="entry name" value="gpW/gp25-like"/>
    <property type="match status" value="1"/>
</dbReference>
<proteinExistence type="predicted"/>
<dbReference type="AlphaFoldDB" id="A0A0H3KPN7"/>
<sequence length="125" mass="13433">MIGMNARTGRTVANQAHIEQSAADILFTPLGTRVMRRDYGSLLPELIDGPVNPLMRMRVMAASVMALARWEPRIQVNQVDFASTGIDGGAVLELHGERTDGPRAGTPFSMRLPTMGGRATGRGTA</sequence>
<keyword evidence="4" id="KW-1185">Reference proteome</keyword>
<evidence type="ECO:0000259" key="2">
    <source>
        <dbReference type="Pfam" id="PF04965"/>
    </source>
</evidence>
<reference evidence="3 4" key="1">
    <citation type="submission" date="2007-04" db="EMBL/GenBank/DDBJ databases">
        <title>Complete genome sequence of Burkholderia multivorans ATCC 17616.</title>
        <authorList>
            <person name="Ohtsubo Y."/>
            <person name="Yamashita A."/>
            <person name="Kurokawa K."/>
            <person name="Takami H."/>
            <person name="Yuhara S."/>
            <person name="Nishiyama E."/>
            <person name="Endo R."/>
            <person name="Miyazaki R."/>
            <person name="Ono A."/>
            <person name="Yano K."/>
            <person name="Ito M."/>
            <person name="Sota M."/>
            <person name="Yuji N."/>
            <person name="Hattori M."/>
            <person name="Tsuda M."/>
        </authorList>
    </citation>
    <scope>NUCLEOTIDE SEQUENCE [LARGE SCALE GENOMIC DNA]</scope>
    <source>
        <strain evidence="4">ATCC 17616 / 249</strain>
    </source>
</reference>
<accession>A0A0H3KPN7</accession>
<name>A0A0H3KPN7_BURM1</name>
<dbReference type="Pfam" id="PF04965">
    <property type="entry name" value="GPW_gp25"/>
    <property type="match status" value="1"/>
</dbReference>
<dbReference type="HOGENOM" id="CLU_133204_1_2_4"/>
<organism evidence="3 4">
    <name type="scientific">Burkholderia multivorans (strain ATCC 17616 / 249)</name>
    <dbReference type="NCBI Taxonomy" id="395019"/>
    <lineage>
        <taxon>Bacteria</taxon>
        <taxon>Pseudomonadati</taxon>
        <taxon>Pseudomonadota</taxon>
        <taxon>Betaproteobacteria</taxon>
        <taxon>Burkholderiales</taxon>
        <taxon>Burkholderiaceae</taxon>
        <taxon>Burkholderia</taxon>
        <taxon>Burkholderia cepacia complex</taxon>
    </lineage>
</organism>
<feature type="region of interest" description="Disordered" evidence="1">
    <location>
        <begin position="96"/>
        <end position="125"/>
    </location>
</feature>
<gene>
    <name evidence="3" type="ordered locus">BMULJ_03666</name>
</gene>
<dbReference type="EMBL" id="AP009386">
    <property type="protein sequence ID" value="BAG45538.1"/>
    <property type="molecule type" value="Genomic_DNA"/>
</dbReference>
<dbReference type="InterPro" id="IPR007048">
    <property type="entry name" value="IraD/Gp25-like"/>
</dbReference>
<dbReference type="KEGG" id="bmj:BMULJ_03666"/>
<dbReference type="RefSeq" id="WP_012217427.1">
    <property type="nucleotide sequence ID" value="NC_010086.1"/>
</dbReference>
<evidence type="ECO:0000313" key="4">
    <source>
        <dbReference type="Proteomes" id="UP000008815"/>
    </source>
</evidence>
<dbReference type="STRING" id="395019.BMULJ_03666"/>
<dbReference type="eggNOG" id="COG3628">
    <property type="taxonomic scope" value="Bacteria"/>
</dbReference>
<dbReference type="Gene3D" id="3.10.450.40">
    <property type="match status" value="1"/>
</dbReference>
<dbReference type="KEGG" id="bmu:Bmul_4850"/>
<evidence type="ECO:0000313" key="3">
    <source>
        <dbReference type="EMBL" id="BAG45538.1"/>
    </source>
</evidence>
<protein>
    <submittedName>
        <fullName evidence="3">Probable bacteriophage baseplate assembly protein W</fullName>
    </submittedName>
</protein>
<feature type="domain" description="IraD/Gp25-like" evidence="2">
    <location>
        <begin position="15"/>
        <end position="81"/>
    </location>
</feature>
<evidence type="ECO:0000256" key="1">
    <source>
        <dbReference type="SAM" id="MobiDB-lite"/>
    </source>
</evidence>
<dbReference type="Proteomes" id="UP000008815">
    <property type="component" value="Chromosome 2"/>
</dbReference>